<keyword evidence="2 4" id="KW-0831">Ubiquinone biosynthesis</keyword>
<comment type="pathway">
    <text evidence="4">Cofactor biosynthesis; ubiquinone biosynthesis.</text>
</comment>
<dbReference type="InterPro" id="IPR028978">
    <property type="entry name" value="Chorismate_lyase_/UTRA_dom_sf"/>
</dbReference>
<organism evidence="5 6">
    <name type="scientific">Vibrio ostreicida</name>
    <dbReference type="NCBI Taxonomy" id="526588"/>
    <lineage>
        <taxon>Bacteria</taxon>
        <taxon>Pseudomonadati</taxon>
        <taxon>Pseudomonadota</taxon>
        <taxon>Gammaproteobacteria</taxon>
        <taxon>Vibrionales</taxon>
        <taxon>Vibrionaceae</taxon>
        <taxon>Vibrio</taxon>
    </lineage>
</organism>
<keyword evidence="1 4" id="KW-0963">Cytoplasm</keyword>
<dbReference type="Gene3D" id="3.40.1410.10">
    <property type="entry name" value="Chorismate lyase-like"/>
    <property type="match status" value="1"/>
</dbReference>
<dbReference type="HAMAP" id="MF_01632">
    <property type="entry name" value="UbiC"/>
    <property type="match status" value="1"/>
</dbReference>
<feature type="binding site" evidence="4">
    <location>
        <position position="82"/>
    </location>
    <ligand>
        <name>substrate</name>
    </ligand>
</feature>
<dbReference type="GO" id="GO:0008813">
    <property type="term" value="F:chorismate lyase activity"/>
    <property type="evidence" value="ECO:0007669"/>
    <property type="project" value="UniProtKB-EC"/>
</dbReference>
<dbReference type="RefSeq" id="WP_076590647.1">
    <property type="nucleotide sequence ID" value="NZ_JABEYA020000022.1"/>
</dbReference>
<dbReference type="InterPro" id="IPR007440">
    <property type="entry name" value="Chorismate--pyruvate_lyase"/>
</dbReference>
<comment type="catalytic activity">
    <reaction evidence="4">
        <text>chorismate = 4-hydroxybenzoate + pyruvate</text>
        <dbReference type="Rhea" id="RHEA:16505"/>
        <dbReference type="ChEBI" id="CHEBI:15361"/>
        <dbReference type="ChEBI" id="CHEBI:17879"/>
        <dbReference type="ChEBI" id="CHEBI:29748"/>
        <dbReference type="EC" id="4.1.3.40"/>
    </reaction>
</comment>
<evidence type="ECO:0000313" key="5">
    <source>
        <dbReference type="EMBL" id="MDN3608791.1"/>
    </source>
</evidence>
<comment type="similarity">
    <text evidence="4">Belongs to the UbiC family.</text>
</comment>
<dbReference type="Pfam" id="PF04345">
    <property type="entry name" value="Chor_lyase"/>
    <property type="match status" value="1"/>
</dbReference>
<evidence type="ECO:0000256" key="4">
    <source>
        <dbReference type="HAMAP-Rule" id="MF_01632"/>
    </source>
</evidence>
<keyword evidence="3 4" id="KW-0456">Lyase</keyword>
<comment type="function">
    <text evidence="4">Removes the pyruvyl group from chorismate, with concomitant aromatization of the ring, to provide 4-hydroxybenzoate (4HB) for the ubiquinone pathway.</text>
</comment>
<accession>A0ABT8BPH7</accession>
<dbReference type="PANTHER" id="PTHR38683:SF1">
    <property type="entry name" value="CHORISMATE PYRUVATE-LYASE"/>
    <property type="match status" value="1"/>
</dbReference>
<evidence type="ECO:0000256" key="2">
    <source>
        <dbReference type="ARBA" id="ARBA00022688"/>
    </source>
</evidence>
<dbReference type="SUPFAM" id="SSF64288">
    <property type="entry name" value="Chorismate lyase-like"/>
    <property type="match status" value="1"/>
</dbReference>
<comment type="caution">
    <text evidence="5">The sequence shown here is derived from an EMBL/GenBank/DDBJ whole genome shotgun (WGS) entry which is preliminary data.</text>
</comment>
<gene>
    <name evidence="4" type="primary">ubiC</name>
    <name evidence="5" type="ORF">QWZ16_03365</name>
</gene>
<dbReference type="EMBL" id="JAUFQC010000001">
    <property type="protein sequence ID" value="MDN3608791.1"/>
    <property type="molecule type" value="Genomic_DNA"/>
</dbReference>
<reference evidence="6" key="1">
    <citation type="journal article" date="2019" name="Int. J. Syst. Evol. Microbiol.">
        <title>The Global Catalogue of Microorganisms (GCM) 10K type strain sequencing project: providing services to taxonomists for standard genome sequencing and annotation.</title>
        <authorList>
            <consortium name="The Broad Institute Genomics Platform"/>
            <consortium name="The Broad Institute Genome Sequencing Center for Infectious Disease"/>
            <person name="Wu L."/>
            <person name="Ma J."/>
        </authorList>
    </citation>
    <scope>NUCLEOTIDE SEQUENCE [LARGE SCALE GENOMIC DNA]</scope>
    <source>
        <strain evidence="6">CECT 7398</strain>
    </source>
</reference>
<evidence type="ECO:0000256" key="1">
    <source>
        <dbReference type="ARBA" id="ARBA00022490"/>
    </source>
</evidence>
<evidence type="ECO:0000313" key="6">
    <source>
        <dbReference type="Proteomes" id="UP001238540"/>
    </source>
</evidence>
<dbReference type="PANTHER" id="PTHR38683">
    <property type="entry name" value="CHORISMATE PYRUVATE-LYASE"/>
    <property type="match status" value="1"/>
</dbReference>
<dbReference type="EC" id="4.1.3.40" evidence="4"/>
<keyword evidence="6" id="KW-1185">Reference proteome</keyword>
<proteinExistence type="inferred from homology"/>
<protein>
    <recommendedName>
        <fullName evidence="4">Probable chorismate pyruvate-lyase</fullName>
        <shortName evidence="4">CL</shortName>
        <shortName evidence="4">CPL</shortName>
        <ecNumber evidence="4">4.1.3.40</ecNumber>
    </recommendedName>
</protein>
<feature type="binding site" evidence="4">
    <location>
        <position position="165"/>
    </location>
    <ligand>
        <name>substrate</name>
    </ligand>
</feature>
<dbReference type="Proteomes" id="UP001238540">
    <property type="component" value="Unassembled WGS sequence"/>
</dbReference>
<comment type="subcellular location">
    <subcellularLocation>
        <location evidence="4">Cytoplasm</location>
    </subcellularLocation>
</comment>
<sequence>MNQFTSLYLSALRQVEWQEPDKFSFPTQNTKDWLLEQGSLSRLLETHCQTLSVDLLHNKVIKAERLNSQEILLLKREECLLRKVVLKGDDQAWVLGRTLIPKSSMCGQSFDLSRQGEVPLGVTIFSAEKVVRDALVVGWAKTPEGNFLARRSRLWMDDKPMLVAELFLPASPMFFGEKV</sequence>
<keyword evidence="4" id="KW-0670">Pyruvate</keyword>
<comment type="caution">
    <text evidence="4">Lacks conserved residue(s) required for the propagation of feature annotation.</text>
</comment>
<feature type="binding site" evidence="4">
    <location>
        <position position="120"/>
    </location>
    <ligand>
        <name>substrate</name>
    </ligand>
</feature>
<evidence type="ECO:0000256" key="3">
    <source>
        <dbReference type="ARBA" id="ARBA00023239"/>
    </source>
</evidence>
<name>A0ABT8BPH7_9VIBR</name>